<dbReference type="AlphaFoldDB" id="A0A0M0JLY3"/>
<evidence type="ECO:0000256" key="1">
    <source>
        <dbReference type="SAM" id="Coils"/>
    </source>
</evidence>
<keyword evidence="1" id="KW-0175">Coiled coil</keyword>
<evidence type="ECO:0000313" key="3">
    <source>
        <dbReference type="EMBL" id="KOO27584.1"/>
    </source>
</evidence>
<feature type="coiled-coil region" evidence="1">
    <location>
        <begin position="483"/>
        <end position="517"/>
    </location>
</feature>
<dbReference type="OrthoDB" id="549564at2759"/>
<dbReference type="Proteomes" id="UP000037460">
    <property type="component" value="Unassembled WGS sequence"/>
</dbReference>
<feature type="compositionally biased region" description="Gly residues" evidence="2">
    <location>
        <begin position="739"/>
        <end position="749"/>
    </location>
</feature>
<comment type="caution">
    <text evidence="3">The sequence shown here is derived from an EMBL/GenBank/DDBJ whole genome shotgun (WGS) entry which is preliminary data.</text>
</comment>
<feature type="region of interest" description="Disordered" evidence="2">
    <location>
        <begin position="738"/>
        <end position="758"/>
    </location>
</feature>
<proteinExistence type="predicted"/>
<keyword evidence="4" id="KW-1185">Reference proteome</keyword>
<evidence type="ECO:0000313" key="4">
    <source>
        <dbReference type="Proteomes" id="UP000037460"/>
    </source>
</evidence>
<reference evidence="4" key="1">
    <citation type="journal article" date="2015" name="PLoS Genet.">
        <title>Genome Sequence and Transcriptome Analyses of Chrysochromulina tobin: Metabolic Tools for Enhanced Algal Fitness in the Prominent Order Prymnesiales (Haptophyceae).</title>
        <authorList>
            <person name="Hovde B.T."/>
            <person name="Deodato C.R."/>
            <person name="Hunsperger H.M."/>
            <person name="Ryken S.A."/>
            <person name="Yost W."/>
            <person name="Jha R.K."/>
            <person name="Patterson J."/>
            <person name="Monnat R.J. Jr."/>
            <person name="Barlow S.B."/>
            <person name="Starkenburg S.R."/>
            <person name="Cattolico R.A."/>
        </authorList>
    </citation>
    <scope>NUCLEOTIDE SEQUENCE</scope>
    <source>
        <strain evidence="4">CCMP291</strain>
    </source>
</reference>
<sequence>MRAIWDRWTHRVLKPVEAAEFFPNRSAIAFMSPSVTNAFLSDFVGVFSAPDTPLGRKVQLLARGAGEFNGPICLVRHLTRRTSKAVLRNLLFILSPTASCPEPDAAECADAQSGALLVGLHLRRGDKAMMRECHECVNLEDPDVQPTSADRIELSHFEQGLASVNRTVTHLRTSLRREVMVFVASDTVQGLHMARVALGPRTPLITVDGFAVHSTRTLHTATPDGIKVVTDLLAMAVSDVLLAVGQRRSMPMNSKWTSVQSVVASSKGQALFAFDQNAHMGALRRGMADDQEEARNAGDWRAIGNDEMYLEEVLNARVRLRYNGAVVQELRKWVRATESLNKRSGGQPYILFVDKVLYTTVMSKVVLAMTVKMTLPEITTTTEEDWTLDSRGEPAMGLERYKDCLFELADLWTSGPDPAEYATFLSTLLASIYSWPTFRADHVIKRGVARPPGFPEDEEDPARRQQKYMQDEDGKYVVKSKFMQDAEEQARQRHEAAQLLQKQAKAAQERQQAKEQAKAAVHAADASMRNALEAKLGRLPTNAELTAARDEAMMDRLRAELGREPTEAEQAAAREHEMIKRLTAKNGSPLSSAELAHARDVAIRERLEATLGRLPTEAEVAAATEQLVRVQLTMSLGREPTAEEMEEAREVLLQQQLLGKLGRPPNALELEEAREMAIRARLTAANGGREPTEDEMHAARDNALRVALKVKLGREPTPAELRMKHEASRKLRAKSAVLGGEGEGGCGGEGESELHFGRVSDTQMGRVAAAMLKKQWQDLHMQQLKLLPSPRPLETRG</sequence>
<dbReference type="EMBL" id="JWZX01002697">
    <property type="protein sequence ID" value="KOO27584.1"/>
    <property type="molecule type" value="Genomic_DNA"/>
</dbReference>
<name>A0A0M0JLY3_9EUKA</name>
<organism evidence="3 4">
    <name type="scientific">Chrysochromulina tobinii</name>
    <dbReference type="NCBI Taxonomy" id="1460289"/>
    <lineage>
        <taxon>Eukaryota</taxon>
        <taxon>Haptista</taxon>
        <taxon>Haptophyta</taxon>
        <taxon>Prymnesiophyceae</taxon>
        <taxon>Prymnesiales</taxon>
        <taxon>Chrysochromulinaceae</taxon>
        <taxon>Chrysochromulina</taxon>
    </lineage>
</organism>
<accession>A0A0M0JLY3</accession>
<protein>
    <submittedName>
        <fullName evidence="3">Uncharacterized protein</fullName>
    </submittedName>
</protein>
<evidence type="ECO:0000256" key="2">
    <source>
        <dbReference type="SAM" id="MobiDB-lite"/>
    </source>
</evidence>
<gene>
    <name evidence="3" type="ORF">Ctob_011939</name>
</gene>
<feature type="region of interest" description="Disordered" evidence="2">
    <location>
        <begin position="449"/>
        <end position="469"/>
    </location>
</feature>